<name>B1VAX0_PHYAS</name>
<evidence type="ECO:0000313" key="1">
    <source>
        <dbReference type="EMBL" id="CAM12093.1"/>
    </source>
</evidence>
<gene>
    <name evidence="1" type="ordered locus">PA0759</name>
</gene>
<dbReference type="EMBL" id="AM422018">
    <property type="protein sequence ID" value="CAM12093.1"/>
    <property type="molecule type" value="Genomic_DNA"/>
</dbReference>
<dbReference type="Proteomes" id="UP000008323">
    <property type="component" value="Chromosome"/>
</dbReference>
<dbReference type="KEGG" id="pal:PA0759"/>
<proteinExistence type="predicted"/>
<protein>
    <submittedName>
        <fullName evidence="1">Uncharacterized protein</fullName>
    </submittedName>
</protein>
<reference evidence="1 2" key="1">
    <citation type="journal article" date="2008" name="J. Bacteriol.">
        <title>Comparative genome analysis of 'Candidatus Phytoplasma australiense' (subgroup tuf-Australia I; rp-A) and 'Ca. Phytoplasma asteris' strains OY-M and AY-WB.</title>
        <authorList>
            <person name="Tran-Nguyen L.T."/>
            <person name="Kube M."/>
            <person name="Schneider B."/>
            <person name="Reinhardt R."/>
            <person name="Gibb K.S."/>
        </authorList>
    </citation>
    <scope>NUCLEOTIDE SEQUENCE [LARGE SCALE GENOMIC DNA]</scope>
</reference>
<evidence type="ECO:0000313" key="2">
    <source>
        <dbReference type="Proteomes" id="UP000008323"/>
    </source>
</evidence>
<dbReference type="eggNOG" id="COG3839">
    <property type="taxonomic scope" value="Bacteria"/>
</dbReference>
<sequence>MCFISSFNVFENVSFDLRLKNFNASIKAKLEKLEKNYQNEKKIIFISFQKKFI</sequence>
<organism evidence="1 2">
    <name type="scientific">Phytoplasma australiense</name>
    <dbReference type="NCBI Taxonomy" id="59748"/>
    <lineage>
        <taxon>Bacteria</taxon>
        <taxon>Bacillati</taxon>
        <taxon>Mycoplasmatota</taxon>
        <taxon>Mollicutes</taxon>
        <taxon>Acholeplasmatales</taxon>
        <taxon>Acholeplasmataceae</taxon>
        <taxon>Candidatus Phytoplasma</taxon>
        <taxon>16SrXII (Stolbur group)</taxon>
    </lineage>
</organism>
<accession>B1VAX0</accession>
<dbReference type="AlphaFoldDB" id="B1VAX0"/>